<accession>A0A916TKW6</accession>
<sequence length="220" mass="24460">MALTDHVDIYCERLTPAFWAEPVNAVTNAAFLVAAVAAYGLWRRQTPDDRAGLALIGLVFLIGIGSFLFHTFATRWAGAADVIPIMLFILFYLLMALRRFLELHWVICVSILIGFFVLGPMVGEIWVPIIGGSASYLPALLAIFVVGAFYLPKNRRLALWVLASGGVFTLSLTFRALDMPMCDQISLGTHFLWHILNAVVLFLLLRVLIWQRAGYTSAKT</sequence>
<keyword evidence="6" id="KW-0479">Metal-binding</keyword>
<feature type="binding site" evidence="7">
    <location>
        <position position="190"/>
    </location>
    <ligand>
        <name>Zn(2+)</name>
        <dbReference type="ChEBI" id="CHEBI:29105"/>
        <note>catalytic</note>
    </ligand>
</feature>
<dbReference type="Pfam" id="PF05875">
    <property type="entry name" value="Ceramidase"/>
    <property type="match status" value="1"/>
</dbReference>
<organism evidence="9 10">
    <name type="scientific">Roseibium aquae</name>
    <dbReference type="NCBI Taxonomy" id="1323746"/>
    <lineage>
        <taxon>Bacteria</taxon>
        <taxon>Pseudomonadati</taxon>
        <taxon>Pseudomonadota</taxon>
        <taxon>Alphaproteobacteria</taxon>
        <taxon>Hyphomicrobiales</taxon>
        <taxon>Stappiaceae</taxon>
        <taxon>Roseibium</taxon>
    </lineage>
</organism>
<keyword evidence="6" id="KW-0106">Calcium</keyword>
<dbReference type="Proteomes" id="UP000605148">
    <property type="component" value="Unassembled WGS sequence"/>
</dbReference>
<feature type="binding site" evidence="6">
    <location>
        <position position="21"/>
    </location>
    <ligand>
        <name>Ca(2+)</name>
        <dbReference type="ChEBI" id="CHEBI:29108"/>
    </ligand>
</feature>
<feature type="transmembrane region" description="Helical" evidence="8">
    <location>
        <begin position="101"/>
        <end position="119"/>
    </location>
</feature>
<reference evidence="9" key="1">
    <citation type="journal article" date="2014" name="Int. J. Syst. Evol. Microbiol.">
        <title>Complete genome sequence of Corynebacterium casei LMG S-19264T (=DSM 44701T), isolated from a smear-ripened cheese.</title>
        <authorList>
            <consortium name="US DOE Joint Genome Institute (JGI-PGF)"/>
            <person name="Walter F."/>
            <person name="Albersmeier A."/>
            <person name="Kalinowski J."/>
            <person name="Ruckert C."/>
        </authorList>
    </citation>
    <scope>NUCLEOTIDE SEQUENCE</scope>
    <source>
        <strain evidence="9">CGMCC 1.12426</strain>
    </source>
</reference>
<evidence type="ECO:0000256" key="8">
    <source>
        <dbReference type="SAM" id="Phobius"/>
    </source>
</evidence>
<feature type="transmembrane region" description="Helical" evidence="8">
    <location>
        <begin position="51"/>
        <end position="70"/>
    </location>
</feature>
<keyword evidence="3" id="KW-0378">Hydrolase</keyword>
<evidence type="ECO:0000256" key="2">
    <source>
        <dbReference type="ARBA" id="ARBA00022692"/>
    </source>
</evidence>
<keyword evidence="10" id="KW-1185">Reference proteome</keyword>
<comment type="subcellular location">
    <subcellularLocation>
        <location evidence="1">Membrane</location>
        <topology evidence="1">Multi-pass membrane protein</topology>
    </subcellularLocation>
</comment>
<keyword evidence="4 8" id="KW-1133">Transmembrane helix</keyword>
<feature type="transmembrane region" description="Helical" evidence="8">
    <location>
        <begin position="191"/>
        <end position="209"/>
    </location>
</feature>
<keyword evidence="2 8" id="KW-0812">Transmembrane</keyword>
<keyword evidence="7" id="KW-0862">Zinc</keyword>
<comment type="cofactor">
    <cofactor evidence="7">
        <name>Zn(2+)</name>
        <dbReference type="ChEBI" id="CHEBI:29105"/>
    </cofactor>
</comment>
<evidence type="ECO:0000256" key="3">
    <source>
        <dbReference type="ARBA" id="ARBA00022801"/>
    </source>
</evidence>
<dbReference type="GO" id="GO:0016020">
    <property type="term" value="C:membrane"/>
    <property type="evidence" value="ECO:0007669"/>
    <property type="project" value="UniProtKB-SubCell"/>
</dbReference>
<dbReference type="GO" id="GO:0016811">
    <property type="term" value="F:hydrolase activity, acting on carbon-nitrogen (but not peptide) bonds, in linear amides"/>
    <property type="evidence" value="ECO:0007669"/>
    <property type="project" value="InterPro"/>
</dbReference>
<name>A0A916TKW6_9HYPH</name>
<dbReference type="InterPro" id="IPR008901">
    <property type="entry name" value="ACER"/>
</dbReference>
<evidence type="ECO:0000256" key="5">
    <source>
        <dbReference type="ARBA" id="ARBA00023136"/>
    </source>
</evidence>
<evidence type="ECO:0000256" key="6">
    <source>
        <dbReference type="PIRSR" id="PIRSR608901-1"/>
    </source>
</evidence>
<dbReference type="GO" id="GO:0006672">
    <property type="term" value="P:ceramide metabolic process"/>
    <property type="evidence" value="ECO:0007669"/>
    <property type="project" value="InterPro"/>
</dbReference>
<comment type="caution">
    <text evidence="9">The sequence shown here is derived from an EMBL/GenBank/DDBJ whole genome shotgun (WGS) entry which is preliminary data.</text>
</comment>
<protein>
    <recommendedName>
        <fullName evidence="11">Ceramidase</fullName>
    </recommendedName>
</protein>
<feature type="transmembrane region" description="Helical" evidence="8">
    <location>
        <begin position="157"/>
        <end position="176"/>
    </location>
</feature>
<dbReference type="OrthoDB" id="277121at2"/>
<evidence type="ECO:0000256" key="1">
    <source>
        <dbReference type="ARBA" id="ARBA00004141"/>
    </source>
</evidence>
<evidence type="ECO:0000313" key="10">
    <source>
        <dbReference type="Proteomes" id="UP000605148"/>
    </source>
</evidence>
<feature type="transmembrane region" description="Helical" evidence="8">
    <location>
        <begin position="23"/>
        <end position="42"/>
    </location>
</feature>
<feature type="transmembrane region" description="Helical" evidence="8">
    <location>
        <begin position="125"/>
        <end position="150"/>
    </location>
</feature>
<gene>
    <name evidence="9" type="ORF">GCM10011316_24960</name>
</gene>
<dbReference type="AlphaFoldDB" id="A0A916TKW6"/>
<dbReference type="EMBL" id="BMFA01000007">
    <property type="protein sequence ID" value="GGB51970.1"/>
    <property type="molecule type" value="Genomic_DNA"/>
</dbReference>
<feature type="transmembrane region" description="Helical" evidence="8">
    <location>
        <begin position="76"/>
        <end position="94"/>
    </location>
</feature>
<reference evidence="9" key="2">
    <citation type="submission" date="2020-09" db="EMBL/GenBank/DDBJ databases">
        <authorList>
            <person name="Sun Q."/>
            <person name="Zhou Y."/>
        </authorList>
    </citation>
    <scope>NUCLEOTIDE SEQUENCE</scope>
    <source>
        <strain evidence="9">CGMCC 1.12426</strain>
    </source>
</reference>
<feature type="binding site" evidence="7">
    <location>
        <position position="70"/>
    </location>
    <ligand>
        <name>Zn(2+)</name>
        <dbReference type="ChEBI" id="CHEBI:29105"/>
        <note>catalytic</note>
    </ligand>
</feature>
<dbReference type="RefSeq" id="WP_150496619.1">
    <property type="nucleotide sequence ID" value="NZ_BMFA01000007.1"/>
</dbReference>
<feature type="binding site" evidence="7">
    <location>
        <position position="194"/>
    </location>
    <ligand>
        <name>Zn(2+)</name>
        <dbReference type="ChEBI" id="CHEBI:29105"/>
        <note>catalytic</note>
    </ligand>
</feature>
<evidence type="ECO:0000256" key="4">
    <source>
        <dbReference type="ARBA" id="ARBA00022989"/>
    </source>
</evidence>
<keyword evidence="5 8" id="KW-0472">Membrane</keyword>
<proteinExistence type="predicted"/>
<dbReference type="GO" id="GO:0046872">
    <property type="term" value="F:metal ion binding"/>
    <property type="evidence" value="ECO:0007669"/>
    <property type="project" value="UniProtKB-KW"/>
</dbReference>
<evidence type="ECO:0000313" key="9">
    <source>
        <dbReference type="EMBL" id="GGB51970.1"/>
    </source>
</evidence>
<evidence type="ECO:0008006" key="11">
    <source>
        <dbReference type="Google" id="ProtNLM"/>
    </source>
</evidence>
<evidence type="ECO:0000256" key="7">
    <source>
        <dbReference type="PIRSR" id="PIRSR608901-2"/>
    </source>
</evidence>